<feature type="domain" description="TAZ-type" evidence="13">
    <location>
        <begin position="319"/>
        <end position="406"/>
    </location>
</feature>
<dbReference type="SUPFAM" id="SSF57933">
    <property type="entry name" value="TAZ domain"/>
    <property type="match status" value="2"/>
</dbReference>
<evidence type="ECO:0000256" key="6">
    <source>
        <dbReference type="ARBA" id="ARBA00022833"/>
    </source>
</evidence>
<feature type="compositionally biased region" description="Acidic residues" evidence="12">
    <location>
        <begin position="12"/>
        <end position="22"/>
    </location>
</feature>
<dbReference type="GO" id="GO:0031490">
    <property type="term" value="F:chromatin DNA binding"/>
    <property type="evidence" value="ECO:0007669"/>
    <property type="project" value="TreeGrafter"/>
</dbReference>
<comment type="caution">
    <text evidence="14">The sequence shown here is derived from an EMBL/GenBank/DDBJ whole genome shotgun (WGS) entry which is preliminary data.</text>
</comment>
<comment type="catalytic activity">
    <reaction evidence="11">
        <text>L-lysyl-[protein] + acetyl-CoA = N(6)-acetyl-L-lysyl-[protein] + CoA + H(+)</text>
        <dbReference type="Rhea" id="RHEA:45948"/>
        <dbReference type="Rhea" id="RHEA-COMP:9752"/>
        <dbReference type="Rhea" id="RHEA-COMP:10731"/>
        <dbReference type="ChEBI" id="CHEBI:15378"/>
        <dbReference type="ChEBI" id="CHEBI:29969"/>
        <dbReference type="ChEBI" id="CHEBI:57287"/>
        <dbReference type="ChEBI" id="CHEBI:57288"/>
        <dbReference type="ChEBI" id="CHEBI:61930"/>
        <dbReference type="EC" id="2.3.1.48"/>
    </reaction>
</comment>
<feature type="region of interest" description="Disordered" evidence="12">
    <location>
        <begin position="640"/>
        <end position="673"/>
    </location>
</feature>
<evidence type="ECO:0000256" key="9">
    <source>
        <dbReference type="ARBA" id="ARBA00023163"/>
    </source>
</evidence>
<dbReference type="InterPro" id="IPR000197">
    <property type="entry name" value="Znf_TAZ"/>
</dbReference>
<dbReference type="Pfam" id="PF02135">
    <property type="entry name" value="zf-TAZ"/>
    <property type="match status" value="1"/>
</dbReference>
<comment type="subcellular location">
    <subcellularLocation>
        <location evidence="1">Nucleus</location>
    </subcellularLocation>
</comment>
<feature type="region of interest" description="Disordered" evidence="12">
    <location>
        <begin position="275"/>
        <end position="295"/>
    </location>
</feature>
<proteinExistence type="predicted"/>
<sequence>MSAPIDDLLYGGDDDSGDDDDMNTSLPLLRSYAGVPLAGAAVTPPGGLLIARATTSAPSVLKPLPLMTPATTGGPPQALPTMSTGVAVTSAAKAPSIAPAAPVTPVKLAPGSGQQMFQQMFALLKQMLPVEQYATLHSEMRKGNANDIKSIVEIIKRVVGDATFSSVIQRMDLTRTLPVAGTATSAAAATTPSTLGAMKSEPGAATASTSPGVLGGPLADRTTGLSALPVTSTIAASPKPTAIAPNTRPIAAASPLVVAAMPVAVPTSIAARPTQIQQSPGTVNTPPAKELNDGVKPEPAVTAATAFTSSSPNTPLGAGQSRNEALEKILFAKRLLSHAATCSLSHGVCQVKKCDDVRRVFKHSLSCGGANGCSHCEQLKGLVKYHAKECAVGIAEHCSIPFCDGLRRTYAQSQAAAAAKLKTAQAGGMVESDDDDDNTPLSSAVSKAKKQAKTKSPKNMPVRGVVAQPLKRKGSITSLTKTNSFTSPGPSVVATPPNATTTATASSALSASAGVKPPQKNVTANMTQEYGRLLQLILHVEKCTTSACAVGEECAESKTIMKQMASPNPPVRAKTYKQVYGHYKTCVAKNNTANCPMCKIGLLPILPTPSPALPPHAQTSFKTPIAPSASAVAGSTVATFPLSGDSNKRGNSAVSPTPRSPIKKQRTNSTSRMKTTAVEVAAQMASASDLVNQELAQASVMDIRSEADVLTHTGVELSTERRIMMEGGPRRVRMEEQLPCRKEDWVEKDLFNSEKLRGQMREAARRSGVELGSQTSEVMAYALHEYLKQVMEEMVEIAKQRGDSQAQSFEALQKARRVGAVMDGRWGNRMELSATDILRVSCEDSFTKLAQEDLMLRSQLLEDARREEQIEKERAKKRKKVDRSKLNQDERDEAEMDIEELAVKDLKERLLQQDKEGVVRVTGRVNESISVKYASRMPDNQVTMEDANYWLLSQKPYIRPKLFLRAEAARIVTKSLL</sequence>
<protein>
    <recommendedName>
        <fullName evidence="2">histone acetyltransferase</fullName>
        <ecNumber evidence="2">2.3.1.48</ecNumber>
    </recommendedName>
</protein>
<keyword evidence="5" id="KW-0863">Zinc-finger</keyword>
<dbReference type="InterPro" id="IPR013178">
    <property type="entry name" value="Histone_AcTrfase_Rtt109/CBP"/>
</dbReference>
<evidence type="ECO:0000256" key="5">
    <source>
        <dbReference type="ARBA" id="ARBA00022771"/>
    </source>
</evidence>
<dbReference type="GO" id="GO:0003713">
    <property type="term" value="F:transcription coactivator activity"/>
    <property type="evidence" value="ECO:0007669"/>
    <property type="project" value="TreeGrafter"/>
</dbReference>
<dbReference type="PROSITE" id="PS50134">
    <property type="entry name" value="ZF_TAZ"/>
    <property type="match status" value="1"/>
</dbReference>
<dbReference type="Proteomes" id="UP001162060">
    <property type="component" value="Unassembled WGS sequence"/>
</dbReference>
<evidence type="ECO:0000313" key="14">
    <source>
        <dbReference type="EMBL" id="CAK7902103.1"/>
    </source>
</evidence>
<dbReference type="InterPro" id="IPR035898">
    <property type="entry name" value="TAZ_dom_sf"/>
</dbReference>
<dbReference type="SMART" id="SM00551">
    <property type="entry name" value="ZnF_TAZ"/>
    <property type="match status" value="1"/>
</dbReference>
<evidence type="ECO:0000256" key="4">
    <source>
        <dbReference type="ARBA" id="ARBA00022723"/>
    </source>
</evidence>
<evidence type="ECO:0000256" key="1">
    <source>
        <dbReference type="ARBA" id="ARBA00004123"/>
    </source>
</evidence>
<feature type="compositionally biased region" description="Polar residues" evidence="12">
    <location>
        <begin position="475"/>
        <end position="489"/>
    </location>
</feature>
<dbReference type="GO" id="GO:0045944">
    <property type="term" value="P:positive regulation of transcription by RNA polymerase II"/>
    <property type="evidence" value="ECO:0007669"/>
    <property type="project" value="TreeGrafter"/>
</dbReference>
<feature type="region of interest" description="Disordered" evidence="12">
    <location>
        <begin position="192"/>
        <end position="220"/>
    </location>
</feature>
<dbReference type="GO" id="GO:0005667">
    <property type="term" value="C:transcription regulator complex"/>
    <property type="evidence" value="ECO:0007669"/>
    <property type="project" value="TreeGrafter"/>
</dbReference>
<keyword evidence="10" id="KW-0539">Nucleus</keyword>
<organism evidence="14 15">
    <name type="scientific">Peronospora matthiolae</name>
    <dbReference type="NCBI Taxonomy" id="2874970"/>
    <lineage>
        <taxon>Eukaryota</taxon>
        <taxon>Sar</taxon>
        <taxon>Stramenopiles</taxon>
        <taxon>Oomycota</taxon>
        <taxon>Peronosporomycetes</taxon>
        <taxon>Peronosporales</taxon>
        <taxon>Peronosporaceae</taxon>
        <taxon>Peronospora</taxon>
    </lineage>
</organism>
<feature type="region of interest" description="Disordered" evidence="12">
    <location>
        <begin position="1"/>
        <end position="23"/>
    </location>
</feature>
<evidence type="ECO:0000259" key="13">
    <source>
        <dbReference type="PROSITE" id="PS50134"/>
    </source>
</evidence>
<keyword evidence="6" id="KW-0862">Zinc</keyword>
<evidence type="ECO:0000256" key="12">
    <source>
        <dbReference type="SAM" id="MobiDB-lite"/>
    </source>
</evidence>
<feature type="compositionally biased region" description="Polar residues" evidence="12">
    <location>
        <begin position="275"/>
        <end position="285"/>
    </location>
</feature>
<keyword evidence="3" id="KW-0808">Transferase</keyword>
<keyword evidence="7" id="KW-0156">Chromatin regulator</keyword>
<dbReference type="GO" id="GO:0005634">
    <property type="term" value="C:nucleus"/>
    <property type="evidence" value="ECO:0007669"/>
    <property type="project" value="UniProtKB-SubCell"/>
</dbReference>
<dbReference type="AlphaFoldDB" id="A0AAV1T7X0"/>
<evidence type="ECO:0000313" key="15">
    <source>
        <dbReference type="Proteomes" id="UP001162060"/>
    </source>
</evidence>
<name>A0AAV1T7X0_9STRA</name>
<evidence type="ECO:0000256" key="7">
    <source>
        <dbReference type="ARBA" id="ARBA00022853"/>
    </source>
</evidence>
<accession>A0AAV1T7X0</accession>
<feature type="region of interest" description="Disordered" evidence="12">
    <location>
        <begin position="428"/>
        <end position="504"/>
    </location>
</feature>
<evidence type="ECO:0000256" key="8">
    <source>
        <dbReference type="ARBA" id="ARBA00023015"/>
    </source>
</evidence>
<reference evidence="14" key="1">
    <citation type="submission" date="2024-01" db="EMBL/GenBank/DDBJ databases">
        <authorList>
            <person name="Webb A."/>
        </authorList>
    </citation>
    <scope>NUCLEOTIDE SEQUENCE</scope>
    <source>
        <strain evidence="14">Pm1</strain>
    </source>
</reference>
<dbReference type="PANTHER" id="PTHR13808:SF1">
    <property type="entry name" value="HISTONE ACETYLTRANSFERASE"/>
    <property type="match status" value="1"/>
</dbReference>
<dbReference type="Gene3D" id="1.20.1020.10">
    <property type="entry name" value="TAZ domain"/>
    <property type="match status" value="1"/>
</dbReference>
<keyword evidence="4" id="KW-0479">Metal-binding</keyword>
<feature type="compositionally biased region" description="Basic residues" evidence="12">
    <location>
        <begin position="447"/>
        <end position="456"/>
    </location>
</feature>
<dbReference type="GO" id="GO:0008270">
    <property type="term" value="F:zinc ion binding"/>
    <property type="evidence" value="ECO:0007669"/>
    <property type="project" value="UniProtKB-KW"/>
</dbReference>
<evidence type="ECO:0000256" key="2">
    <source>
        <dbReference type="ARBA" id="ARBA00013184"/>
    </source>
</evidence>
<evidence type="ECO:0000256" key="3">
    <source>
        <dbReference type="ARBA" id="ARBA00022679"/>
    </source>
</evidence>
<dbReference type="EC" id="2.3.1.48" evidence="2"/>
<gene>
    <name evidence="14" type="ORF">PM001_LOCUS2430</name>
</gene>
<dbReference type="PANTHER" id="PTHR13808">
    <property type="entry name" value="CBP/P300-RELATED"/>
    <property type="match status" value="1"/>
</dbReference>
<dbReference type="GO" id="GO:0004402">
    <property type="term" value="F:histone acetyltransferase activity"/>
    <property type="evidence" value="ECO:0007669"/>
    <property type="project" value="InterPro"/>
</dbReference>
<dbReference type="GO" id="GO:0000123">
    <property type="term" value="C:histone acetyltransferase complex"/>
    <property type="evidence" value="ECO:0007669"/>
    <property type="project" value="TreeGrafter"/>
</dbReference>
<keyword evidence="8" id="KW-0805">Transcription regulation</keyword>
<dbReference type="EMBL" id="CAKLBY020000024">
    <property type="protein sequence ID" value="CAK7902103.1"/>
    <property type="molecule type" value="Genomic_DNA"/>
</dbReference>
<feature type="region of interest" description="Disordered" evidence="12">
    <location>
        <begin position="872"/>
        <end position="893"/>
    </location>
</feature>
<evidence type="ECO:0000256" key="10">
    <source>
        <dbReference type="ARBA" id="ARBA00023242"/>
    </source>
</evidence>
<feature type="compositionally biased region" description="Low complexity" evidence="12">
    <location>
        <begin position="1"/>
        <end position="11"/>
    </location>
</feature>
<keyword evidence="9" id="KW-0804">Transcription</keyword>
<evidence type="ECO:0000256" key="11">
    <source>
        <dbReference type="ARBA" id="ARBA00048017"/>
    </source>
</evidence>
<feature type="compositionally biased region" description="Low complexity" evidence="12">
    <location>
        <begin position="490"/>
        <end position="504"/>
    </location>
</feature>